<organism evidence="2 3">
    <name type="scientific">Deinococcus koreensis</name>
    <dbReference type="NCBI Taxonomy" id="2054903"/>
    <lineage>
        <taxon>Bacteria</taxon>
        <taxon>Thermotogati</taxon>
        <taxon>Deinococcota</taxon>
        <taxon>Deinococci</taxon>
        <taxon>Deinococcales</taxon>
        <taxon>Deinococcaceae</taxon>
        <taxon>Deinococcus</taxon>
    </lineage>
</organism>
<dbReference type="Proteomes" id="UP000236379">
    <property type="component" value="Unassembled WGS sequence"/>
</dbReference>
<protein>
    <submittedName>
        <fullName evidence="2">GNAT family N-acetyltransferase</fullName>
    </submittedName>
</protein>
<keyword evidence="2" id="KW-0808">Transferase</keyword>
<feature type="domain" description="N-acetyltransferase" evidence="1">
    <location>
        <begin position="131"/>
        <end position="269"/>
    </location>
</feature>
<comment type="caution">
    <text evidence="2">The sequence shown here is derived from an EMBL/GenBank/DDBJ whole genome shotgun (WGS) entry which is preliminary data.</text>
</comment>
<dbReference type="InterPro" id="IPR016181">
    <property type="entry name" value="Acyl_CoA_acyltransferase"/>
</dbReference>
<dbReference type="EMBL" id="PPPD01000001">
    <property type="protein sequence ID" value="PNY80625.1"/>
    <property type="molecule type" value="Genomic_DNA"/>
</dbReference>
<accession>A0A2K3UVQ2</accession>
<dbReference type="AlphaFoldDB" id="A0A2K3UVQ2"/>
<dbReference type="Gene3D" id="3.40.630.30">
    <property type="match status" value="1"/>
</dbReference>
<evidence type="ECO:0000313" key="2">
    <source>
        <dbReference type="EMBL" id="PNY80625.1"/>
    </source>
</evidence>
<name>A0A2K3UVQ2_9DEIO</name>
<proteinExistence type="predicted"/>
<gene>
    <name evidence="2" type="ORF">CVO96_03935</name>
</gene>
<dbReference type="RefSeq" id="WP_103310564.1">
    <property type="nucleotide sequence ID" value="NZ_PPPD01000001.1"/>
</dbReference>
<dbReference type="GO" id="GO:0016747">
    <property type="term" value="F:acyltransferase activity, transferring groups other than amino-acyl groups"/>
    <property type="evidence" value="ECO:0007669"/>
    <property type="project" value="InterPro"/>
</dbReference>
<evidence type="ECO:0000313" key="3">
    <source>
        <dbReference type="Proteomes" id="UP000236379"/>
    </source>
</evidence>
<sequence>MPDPAPDSDLKRLLDAYDAQLREGAEMVSMTSFDRAGPLWRGKEGGRGFVSYRSLDGLTGPALDALIADTVAHYAADPDIQTFEWKTRGHDAPADLPQRLSTHGFQAQAVETVMVGEAALLAQPVPLPQGVTLRRIDDQPDPLPDVVRAAAAQEKAFGYGFGVGGYLRQIERSPDLFELWVAEAAGEIVCIGQLGVVPGSDFAGLWGGGTLPEWRGKGIYRALTAARARSALNRGVRYLHSDCTEYSRPILERSGLRRVTTTTPYVWTR</sequence>
<dbReference type="InterPro" id="IPR000182">
    <property type="entry name" value="GNAT_dom"/>
</dbReference>
<evidence type="ECO:0000259" key="1">
    <source>
        <dbReference type="PROSITE" id="PS51186"/>
    </source>
</evidence>
<dbReference type="SUPFAM" id="SSF55729">
    <property type="entry name" value="Acyl-CoA N-acyltransferases (Nat)"/>
    <property type="match status" value="1"/>
</dbReference>
<dbReference type="PROSITE" id="PS51186">
    <property type="entry name" value="GNAT"/>
    <property type="match status" value="1"/>
</dbReference>
<dbReference type="Pfam" id="PF00583">
    <property type="entry name" value="Acetyltransf_1"/>
    <property type="match status" value="1"/>
</dbReference>
<dbReference type="CDD" id="cd04301">
    <property type="entry name" value="NAT_SF"/>
    <property type="match status" value="1"/>
</dbReference>
<keyword evidence="3" id="KW-1185">Reference proteome</keyword>
<dbReference type="OrthoDB" id="164800at2"/>
<reference evidence="2 3" key="1">
    <citation type="submission" date="2018-01" db="EMBL/GenBank/DDBJ databases">
        <title>Deinococcus koreensis sp. nov., a radiation-resistant bacterium isolated from river water.</title>
        <authorList>
            <person name="Choi A."/>
        </authorList>
    </citation>
    <scope>NUCLEOTIDE SEQUENCE [LARGE SCALE GENOMIC DNA]</scope>
    <source>
        <strain evidence="2 3">SJW1-2</strain>
    </source>
</reference>